<dbReference type="Proteomes" id="UP000245697">
    <property type="component" value="Unassembled WGS sequence"/>
</dbReference>
<protein>
    <submittedName>
        <fullName evidence="1">Uncharacterized protein</fullName>
    </submittedName>
</protein>
<evidence type="ECO:0000313" key="2">
    <source>
        <dbReference type="Proteomes" id="UP000245697"/>
    </source>
</evidence>
<accession>A0A316F5K4</accession>
<comment type="caution">
    <text evidence="1">The sequence shown here is derived from an EMBL/GenBank/DDBJ whole genome shotgun (WGS) entry which is preliminary data.</text>
</comment>
<dbReference type="RefSeq" id="WP_239170427.1">
    <property type="nucleotide sequence ID" value="NZ_BONA01000072.1"/>
</dbReference>
<reference evidence="1 2" key="1">
    <citation type="submission" date="2018-05" db="EMBL/GenBank/DDBJ databases">
        <title>Genomic Encyclopedia of Archaeal and Bacterial Type Strains, Phase II (KMG-II): from individual species to whole genera.</title>
        <authorList>
            <person name="Goeker M."/>
        </authorList>
    </citation>
    <scope>NUCLEOTIDE SEQUENCE [LARGE SCALE GENOMIC DNA]</scope>
    <source>
        <strain evidence="1 2">DSM 45184</strain>
    </source>
</reference>
<proteinExistence type="predicted"/>
<sequence>MIDMQVRSENGDVVTHGSHGIRWSQGLGQLDPERYPCLSSLLPYADAVFNERQVERLRRELSDQYIRGLIGEGAAVEAERLCKDVENGSHLYLWFVGD</sequence>
<dbReference type="EMBL" id="QGGR01000019">
    <property type="protein sequence ID" value="PWK40475.1"/>
    <property type="molecule type" value="Genomic_DNA"/>
</dbReference>
<name>A0A316F5K4_9ACTN</name>
<gene>
    <name evidence="1" type="ORF">BC793_11983</name>
</gene>
<dbReference type="AlphaFoldDB" id="A0A316F5K4"/>
<keyword evidence="2" id="KW-1185">Reference proteome</keyword>
<organism evidence="1 2">
    <name type="scientific">Actinoplanes xinjiangensis</name>
    <dbReference type="NCBI Taxonomy" id="512350"/>
    <lineage>
        <taxon>Bacteria</taxon>
        <taxon>Bacillati</taxon>
        <taxon>Actinomycetota</taxon>
        <taxon>Actinomycetes</taxon>
        <taxon>Micromonosporales</taxon>
        <taxon>Micromonosporaceae</taxon>
        <taxon>Actinoplanes</taxon>
    </lineage>
</organism>
<evidence type="ECO:0000313" key="1">
    <source>
        <dbReference type="EMBL" id="PWK40475.1"/>
    </source>
</evidence>